<feature type="domain" description="Glycine-rich" evidence="1">
    <location>
        <begin position="335"/>
        <end position="554"/>
    </location>
</feature>
<protein>
    <recommendedName>
        <fullName evidence="1">Glycine-rich domain-containing protein</fullName>
    </recommendedName>
</protein>
<evidence type="ECO:0000259" key="1">
    <source>
        <dbReference type="Pfam" id="PF21722"/>
    </source>
</evidence>
<dbReference type="Proteomes" id="UP000324194">
    <property type="component" value="Chromosome 1"/>
</dbReference>
<organism evidence="2 3">
    <name type="scientific">Aquicella siphonis</name>
    <dbReference type="NCBI Taxonomy" id="254247"/>
    <lineage>
        <taxon>Bacteria</taxon>
        <taxon>Pseudomonadati</taxon>
        <taxon>Pseudomonadota</taxon>
        <taxon>Gammaproteobacteria</taxon>
        <taxon>Legionellales</taxon>
        <taxon>Coxiellaceae</taxon>
        <taxon>Aquicella</taxon>
    </lineage>
</organism>
<reference evidence="2 3" key="1">
    <citation type="submission" date="2019-08" db="EMBL/GenBank/DDBJ databases">
        <authorList>
            <person name="Guy L."/>
        </authorList>
    </citation>
    <scope>NUCLEOTIDE SEQUENCE [LARGE SCALE GENOMIC DNA]</scope>
    <source>
        <strain evidence="2 3">SGT-108</strain>
    </source>
</reference>
<name>A0A5E4PGA7_9COXI</name>
<dbReference type="OrthoDB" id="6481168at2"/>
<dbReference type="AlphaFoldDB" id="A0A5E4PGA7"/>
<dbReference type="RefSeq" id="WP_148339235.1">
    <property type="nucleotide sequence ID" value="NZ_LR699119.1"/>
</dbReference>
<sequence length="558" mass="56850">MDRHINFIAQQFKTTDVLYSNLYPYIGLAKLSEALIGNDTVINGLACTETGTPSMSVLIGAGEIYQFADIDTTEYGTLPPDSRQILKQGISLTSITTDELAAPPVAGTSINYLVEFTLSEVDGDAAVIPYYDASNPPVPLNGAGGNGIAQNMLRKDIVSYQIVPGIPAATGTQTTPTPDAGYVGAWVITLDYGDTAITNSKISMYPNAPFMAAYYDGTTLAQLQQSNSEIYAADSSGTPNIVTATLSPALTQYGSGGLLVYILIANTNTGASTVELNGLGAKDIIMNDGTACEGGELVAGQIAKFIYNGSEFQILNPANLTFSGITRINPLVLTSTSSSTYTPTTGMKFIRVRMVGAGGGAGGNKNPGSAYYSAPSGGNSGSYLEFFMTAAQVGASKSYQCGTGGAGGNTATPTNGSAGGNTTFGDWVAAGGKGGIAMTGVVGSSVISTLPAQNSANTIGTGMLLLDIPGSLPNYGVALTVPFGITSLGGNSYLTIYNINGATQQGIIDANIANNIFVSSRAGTGKGNGANANLAINNGSTQGGSVGGNGVILVDEYI</sequence>
<dbReference type="Pfam" id="PF21722">
    <property type="entry name" value="Gly_rich_2"/>
    <property type="match status" value="1"/>
</dbReference>
<accession>A0A5E4PGA7</accession>
<proteinExistence type="predicted"/>
<gene>
    <name evidence="2" type="ORF">AQUSIP_12800</name>
</gene>
<evidence type="ECO:0000313" key="2">
    <source>
        <dbReference type="EMBL" id="VVC75979.1"/>
    </source>
</evidence>
<keyword evidence="3" id="KW-1185">Reference proteome</keyword>
<dbReference type="KEGG" id="asip:AQUSIP_12800"/>
<evidence type="ECO:0000313" key="3">
    <source>
        <dbReference type="Proteomes" id="UP000324194"/>
    </source>
</evidence>
<dbReference type="EMBL" id="LR699119">
    <property type="protein sequence ID" value="VVC75979.1"/>
    <property type="molecule type" value="Genomic_DNA"/>
</dbReference>
<dbReference type="InterPro" id="IPR049304">
    <property type="entry name" value="Gly_rich_dom"/>
</dbReference>